<sequence>MSNREDCQLPVELLLIVLQQLEKESLVACTLVSRDFLELSRTFLFAKLVCRLQPKQTIEHPDETAHHPESLSDVLAYLRTSPGVGAHIRHLCLWQKSCMTRSSGENRSAPPADPQLKTMVEILEHLPNLHSLEMDGISFSALEPHDTLSFDTPAVGSLRTLKLIGYKLLGNPEYTESLFHFLSLFGEVDSMYLSCIGVEAFGRNTAALLSRIPIKIHSLTVRPRPDILTCLAQLPHISALRSLDLPEVPCQVLAPLFAAAGPALTHLACALLESPSLQQYKARLAPHERALLAFDALPALRSLAVTLSTIVLPAGCAAVDMLLYGGAYATLTDILRALPPELHTLELRIACLPLTGVFAARRDGQPVVALGGVPLQADWTLLDGILAGRVDTGLRTLRLAEVVRARFDKKEREQIVCLLPQVAKKGVVEFA</sequence>
<accession>A0A9P3G3J7</accession>
<dbReference type="InterPro" id="IPR001810">
    <property type="entry name" value="F-box_dom"/>
</dbReference>
<proteinExistence type="predicted"/>
<reference evidence="2 3" key="1">
    <citation type="submission" date="2021-08" db="EMBL/GenBank/DDBJ databases">
        <title>Draft Genome Sequence of Phanerochaete sordida strain YK-624.</title>
        <authorList>
            <person name="Mori T."/>
            <person name="Dohra H."/>
            <person name="Suzuki T."/>
            <person name="Kawagishi H."/>
            <person name="Hirai H."/>
        </authorList>
    </citation>
    <scope>NUCLEOTIDE SEQUENCE [LARGE SCALE GENOMIC DNA]</scope>
    <source>
        <strain evidence="2 3">YK-624</strain>
    </source>
</reference>
<comment type="caution">
    <text evidence="2">The sequence shown here is derived from an EMBL/GenBank/DDBJ whole genome shotgun (WGS) entry which is preliminary data.</text>
</comment>
<evidence type="ECO:0000313" key="2">
    <source>
        <dbReference type="EMBL" id="GJE87452.1"/>
    </source>
</evidence>
<dbReference type="SUPFAM" id="SSF81383">
    <property type="entry name" value="F-box domain"/>
    <property type="match status" value="1"/>
</dbReference>
<organism evidence="2 3">
    <name type="scientific">Phanerochaete sordida</name>
    <dbReference type="NCBI Taxonomy" id="48140"/>
    <lineage>
        <taxon>Eukaryota</taxon>
        <taxon>Fungi</taxon>
        <taxon>Dikarya</taxon>
        <taxon>Basidiomycota</taxon>
        <taxon>Agaricomycotina</taxon>
        <taxon>Agaricomycetes</taxon>
        <taxon>Polyporales</taxon>
        <taxon>Phanerochaetaceae</taxon>
        <taxon>Phanerochaete</taxon>
    </lineage>
</organism>
<dbReference type="Proteomes" id="UP000703269">
    <property type="component" value="Unassembled WGS sequence"/>
</dbReference>
<feature type="domain" description="F-box" evidence="1">
    <location>
        <begin position="3"/>
        <end position="48"/>
    </location>
</feature>
<dbReference type="PROSITE" id="PS50181">
    <property type="entry name" value="FBOX"/>
    <property type="match status" value="1"/>
</dbReference>
<dbReference type="InterPro" id="IPR036047">
    <property type="entry name" value="F-box-like_dom_sf"/>
</dbReference>
<keyword evidence="3" id="KW-1185">Reference proteome</keyword>
<name>A0A9P3G3J7_9APHY</name>
<dbReference type="EMBL" id="BPQB01000006">
    <property type="protein sequence ID" value="GJE87452.1"/>
    <property type="molecule type" value="Genomic_DNA"/>
</dbReference>
<evidence type="ECO:0000259" key="1">
    <source>
        <dbReference type="PROSITE" id="PS50181"/>
    </source>
</evidence>
<protein>
    <recommendedName>
        <fullName evidence="1">F-box domain-containing protein</fullName>
    </recommendedName>
</protein>
<evidence type="ECO:0000313" key="3">
    <source>
        <dbReference type="Proteomes" id="UP000703269"/>
    </source>
</evidence>
<gene>
    <name evidence="2" type="ORF">PsYK624_035350</name>
</gene>
<dbReference type="Pfam" id="PF12937">
    <property type="entry name" value="F-box-like"/>
    <property type="match status" value="1"/>
</dbReference>
<dbReference type="AlphaFoldDB" id="A0A9P3G3J7"/>
<dbReference type="OrthoDB" id="2751422at2759"/>